<evidence type="ECO:0000256" key="6">
    <source>
        <dbReference type="ARBA" id="ARBA00023136"/>
    </source>
</evidence>
<evidence type="ECO:0000256" key="3">
    <source>
        <dbReference type="ARBA" id="ARBA00022448"/>
    </source>
</evidence>
<dbReference type="eggNOG" id="COG1538">
    <property type="taxonomic scope" value="Bacteria"/>
</dbReference>
<keyword evidence="3" id="KW-0813">Transport</keyword>
<feature type="region of interest" description="Disordered" evidence="8">
    <location>
        <begin position="22"/>
        <end position="43"/>
    </location>
</feature>
<proteinExistence type="inferred from homology"/>
<evidence type="ECO:0000313" key="10">
    <source>
        <dbReference type="Proteomes" id="UP000004853"/>
    </source>
</evidence>
<dbReference type="AlphaFoldDB" id="F7T2C4"/>
<dbReference type="OrthoDB" id="188180at2"/>
<organism evidence="9 10">
    <name type="scientific">Achromobacter insuavis AXX-A</name>
    <dbReference type="NCBI Taxonomy" id="1003200"/>
    <lineage>
        <taxon>Bacteria</taxon>
        <taxon>Pseudomonadati</taxon>
        <taxon>Pseudomonadota</taxon>
        <taxon>Betaproteobacteria</taxon>
        <taxon>Burkholderiales</taxon>
        <taxon>Alcaligenaceae</taxon>
        <taxon>Achromobacter</taxon>
    </lineage>
</organism>
<dbReference type="PATRIC" id="fig|1003200.3.peg.3068"/>
<dbReference type="GO" id="GO:0015562">
    <property type="term" value="F:efflux transmembrane transporter activity"/>
    <property type="evidence" value="ECO:0007669"/>
    <property type="project" value="InterPro"/>
</dbReference>
<sequence>MHDGARMLIVALGVATLLPVARADDDPPRSRPTMSHQTPVPRGEGVVSLTLTDAVFLGLRGNRSIRSAYLTRLAQKFDLRVAEDYFSPKLLVTGKVTGNRNQDDRSRQGLFSPEATMVGEFGTRLSLGWTRQLSNASRAGGFRDDGVTLAIIQPLLRGAGREVATAPVRMARLIEQSNRLALQESVSQTVTQIVQAYWQLLRAQEQVAIAQAALQRSRGLLAINKALIDAGRMAQVDVVQTEADVATQEFNVENTDNDLNASRLALLQLLALDLHSRIRVSDTPEKGPSRLSLQDAQRIALTHQPQYLRQVIAREQADINLVVARDNRLWDVALMGGASQGRTRRAGHSEAVSDRRWEGYVGIQLQIPIGDLSTRQAEVHAKADADNQALLLENAEQQLALDVSNAVRELASRWRQYEIAGRVRDLSRKKLEIEHQKLQAGRSSNFQVLAFETDLRGAENARLNALISYLDAQARLDLELGMTLQSWGISLND</sequence>
<evidence type="ECO:0000256" key="5">
    <source>
        <dbReference type="ARBA" id="ARBA00022692"/>
    </source>
</evidence>
<evidence type="ECO:0000256" key="1">
    <source>
        <dbReference type="ARBA" id="ARBA00004442"/>
    </source>
</evidence>
<dbReference type="InterPro" id="IPR003423">
    <property type="entry name" value="OMP_efflux"/>
</dbReference>
<evidence type="ECO:0000256" key="7">
    <source>
        <dbReference type="ARBA" id="ARBA00023237"/>
    </source>
</evidence>
<evidence type="ECO:0000313" key="9">
    <source>
        <dbReference type="EMBL" id="EGP45575.1"/>
    </source>
</evidence>
<accession>F7T2C4</accession>
<evidence type="ECO:0000256" key="4">
    <source>
        <dbReference type="ARBA" id="ARBA00022452"/>
    </source>
</evidence>
<keyword evidence="6" id="KW-0472">Membrane</keyword>
<dbReference type="GO" id="GO:0015288">
    <property type="term" value="F:porin activity"/>
    <property type="evidence" value="ECO:0007669"/>
    <property type="project" value="TreeGrafter"/>
</dbReference>
<dbReference type="GO" id="GO:1990281">
    <property type="term" value="C:efflux pump complex"/>
    <property type="evidence" value="ECO:0007669"/>
    <property type="project" value="TreeGrafter"/>
</dbReference>
<dbReference type="PANTHER" id="PTHR30026">
    <property type="entry name" value="OUTER MEMBRANE PROTEIN TOLC"/>
    <property type="match status" value="1"/>
</dbReference>
<dbReference type="InterPro" id="IPR051906">
    <property type="entry name" value="TolC-like"/>
</dbReference>
<reference evidence="9 10" key="1">
    <citation type="submission" date="2011-06" db="EMBL/GenBank/DDBJ databases">
        <authorList>
            <person name="Bador J."/>
            <person name="Amoureux L."/>
            <person name="Neuwirth C."/>
        </authorList>
    </citation>
    <scope>NUCLEOTIDE SEQUENCE [LARGE SCALE GENOMIC DNA]</scope>
    <source>
        <strain evidence="9 10">AXX-A</strain>
    </source>
</reference>
<dbReference type="SUPFAM" id="SSF56954">
    <property type="entry name" value="Outer membrane efflux proteins (OEP)"/>
    <property type="match status" value="1"/>
</dbReference>
<dbReference type="HOGENOM" id="CLU_022604_1_0_4"/>
<evidence type="ECO:0000256" key="8">
    <source>
        <dbReference type="SAM" id="MobiDB-lite"/>
    </source>
</evidence>
<keyword evidence="4" id="KW-1134">Transmembrane beta strand</keyword>
<dbReference type="Gene3D" id="1.20.1600.10">
    <property type="entry name" value="Outer membrane efflux proteins (OEP)"/>
    <property type="match status" value="1"/>
</dbReference>
<dbReference type="EMBL" id="AFRQ01000056">
    <property type="protein sequence ID" value="EGP45575.1"/>
    <property type="molecule type" value="Genomic_DNA"/>
</dbReference>
<comment type="subcellular location">
    <subcellularLocation>
        <location evidence="1">Cell outer membrane</location>
    </subcellularLocation>
</comment>
<name>F7T2C4_9BURK</name>
<dbReference type="GO" id="GO:0009279">
    <property type="term" value="C:cell outer membrane"/>
    <property type="evidence" value="ECO:0007669"/>
    <property type="project" value="UniProtKB-SubCell"/>
</dbReference>
<protein>
    <recommendedName>
        <fullName evidence="11">Outer membrane efflux protein</fullName>
    </recommendedName>
</protein>
<keyword evidence="7" id="KW-0998">Cell outer membrane</keyword>
<dbReference type="RefSeq" id="WP_006393096.1">
    <property type="nucleotide sequence ID" value="NZ_GL982453.1"/>
</dbReference>
<evidence type="ECO:0000256" key="2">
    <source>
        <dbReference type="ARBA" id="ARBA00007613"/>
    </source>
</evidence>
<gene>
    <name evidence="9" type="ORF">AXXA_15432</name>
</gene>
<evidence type="ECO:0008006" key="11">
    <source>
        <dbReference type="Google" id="ProtNLM"/>
    </source>
</evidence>
<dbReference type="Pfam" id="PF02321">
    <property type="entry name" value="OEP"/>
    <property type="match status" value="1"/>
</dbReference>
<comment type="similarity">
    <text evidence="2">Belongs to the outer membrane factor (OMF) (TC 1.B.17) family.</text>
</comment>
<dbReference type="PANTHER" id="PTHR30026:SF20">
    <property type="entry name" value="OUTER MEMBRANE PROTEIN TOLC"/>
    <property type="match status" value="1"/>
</dbReference>
<keyword evidence="5" id="KW-0812">Transmembrane</keyword>
<dbReference type="Proteomes" id="UP000004853">
    <property type="component" value="Unassembled WGS sequence"/>
</dbReference>
<comment type="caution">
    <text evidence="9">The sequence shown here is derived from an EMBL/GenBank/DDBJ whole genome shotgun (WGS) entry which is preliminary data.</text>
</comment>